<dbReference type="InterPro" id="IPR013342">
    <property type="entry name" value="Mandelate_racemase_C"/>
</dbReference>
<dbReference type="InterPro" id="IPR029065">
    <property type="entry name" value="Enolase_C-like"/>
</dbReference>
<accession>A0A9Q8YHK5</accession>
<dbReference type="Pfam" id="PF02746">
    <property type="entry name" value="MR_MLE_N"/>
    <property type="match status" value="1"/>
</dbReference>
<dbReference type="SUPFAM" id="SSF51604">
    <property type="entry name" value="Enolase C-terminal domain-like"/>
    <property type="match status" value="1"/>
</dbReference>
<keyword evidence="3" id="KW-0614">Plasmid</keyword>
<organism evidence="3 4">
    <name type="scientific">Ensifer adhaerens</name>
    <name type="common">Sinorhizobium morelense</name>
    <dbReference type="NCBI Taxonomy" id="106592"/>
    <lineage>
        <taxon>Bacteria</taxon>
        <taxon>Pseudomonadati</taxon>
        <taxon>Pseudomonadota</taxon>
        <taxon>Alphaproteobacteria</taxon>
        <taxon>Hyphomicrobiales</taxon>
        <taxon>Rhizobiaceae</taxon>
        <taxon>Sinorhizobium/Ensifer group</taxon>
        <taxon>Ensifer</taxon>
    </lineage>
</organism>
<keyword evidence="1" id="KW-0456">Lyase</keyword>
<dbReference type="Gene3D" id="3.30.390.10">
    <property type="entry name" value="Enolase-like, N-terminal domain"/>
    <property type="match status" value="1"/>
</dbReference>
<dbReference type="Proteomes" id="UP001055460">
    <property type="component" value="Plasmid pB"/>
</dbReference>
<evidence type="ECO:0000313" key="4">
    <source>
        <dbReference type="Proteomes" id="UP001055460"/>
    </source>
</evidence>
<evidence type="ECO:0000256" key="1">
    <source>
        <dbReference type="ARBA" id="ARBA00023239"/>
    </source>
</evidence>
<evidence type="ECO:0000259" key="2">
    <source>
        <dbReference type="SMART" id="SM00922"/>
    </source>
</evidence>
<dbReference type="SMART" id="SM00922">
    <property type="entry name" value="MR_MLE"/>
    <property type="match status" value="1"/>
</dbReference>
<geneLocation type="plasmid" evidence="3 4">
    <name>pB</name>
</geneLocation>
<evidence type="ECO:0000313" key="3">
    <source>
        <dbReference type="EMBL" id="USJ27704.1"/>
    </source>
</evidence>
<dbReference type="InterPro" id="IPR034593">
    <property type="entry name" value="DgoD-like"/>
</dbReference>
<dbReference type="InterPro" id="IPR036849">
    <property type="entry name" value="Enolase-like_C_sf"/>
</dbReference>
<name>A0A9Q8YHK5_ENSAD</name>
<dbReference type="AlphaFoldDB" id="A0A9Q8YHK5"/>
<dbReference type="Pfam" id="PF13378">
    <property type="entry name" value="MR_MLE_C"/>
    <property type="match status" value="1"/>
</dbReference>
<dbReference type="EMBL" id="CP098809">
    <property type="protein sequence ID" value="USJ27704.1"/>
    <property type="molecule type" value="Genomic_DNA"/>
</dbReference>
<dbReference type="SFLD" id="SFLDG00179">
    <property type="entry name" value="mandelate_racemase"/>
    <property type="match status" value="1"/>
</dbReference>
<dbReference type="PANTHER" id="PTHR48080">
    <property type="entry name" value="D-GALACTONATE DEHYDRATASE-RELATED"/>
    <property type="match status" value="1"/>
</dbReference>
<dbReference type="PANTHER" id="PTHR48080:SF2">
    <property type="entry name" value="D-GALACTONATE DEHYDRATASE"/>
    <property type="match status" value="1"/>
</dbReference>
<gene>
    <name evidence="3" type="ORF">NE863_27730</name>
</gene>
<feature type="domain" description="Mandelate racemase/muconate lactonizing enzyme C-terminal" evidence="2">
    <location>
        <begin position="143"/>
        <end position="239"/>
    </location>
</feature>
<reference evidence="3" key="1">
    <citation type="submission" date="2022-06" db="EMBL/GenBank/DDBJ databases">
        <title>Physiological and biochemical characterization and genomic elucidation of a strain of the genus Ensifer adhaerens M8 that combines arsenic oxidation and chromium reduction.</title>
        <authorList>
            <person name="Li X."/>
            <person name="Yu c."/>
        </authorList>
    </citation>
    <scope>NUCLEOTIDE SEQUENCE</scope>
    <source>
        <strain evidence="3">M8</strain>
        <plasmid evidence="3">pB</plasmid>
    </source>
</reference>
<dbReference type="InterPro" id="IPR013341">
    <property type="entry name" value="Mandelate_racemase_N_dom"/>
</dbReference>
<dbReference type="Gene3D" id="3.20.20.120">
    <property type="entry name" value="Enolase-like C-terminal domain"/>
    <property type="match status" value="1"/>
</dbReference>
<dbReference type="CDD" id="cd03316">
    <property type="entry name" value="MR_like"/>
    <property type="match status" value="1"/>
</dbReference>
<dbReference type="RefSeq" id="WP_252161251.1">
    <property type="nucleotide sequence ID" value="NZ_CP098809.1"/>
</dbReference>
<proteinExistence type="predicted"/>
<dbReference type="GO" id="GO:0016829">
    <property type="term" value="F:lyase activity"/>
    <property type="evidence" value="ECO:0007669"/>
    <property type="project" value="UniProtKB-KW"/>
</dbReference>
<protein>
    <submittedName>
        <fullName evidence="3">Mandelate racemase/muconate lactonizing enzyme family protein</fullName>
    </submittedName>
</protein>
<dbReference type="SUPFAM" id="SSF54826">
    <property type="entry name" value="Enolase N-terminal domain-like"/>
    <property type="match status" value="1"/>
</dbReference>
<dbReference type="SFLD" id="SFLDS00001">
    <property type="entry name" value="Enolase"/>
    <property type="match status" value="1"/>
</dbReference>
<dbReference type="InterPro" id="IPR029017">
    <property type="entry name" value="Enolase-like_N"/>
</dbReference>
<sequence>MKITDIKTYLMQVGARPGLPGASPTGVAGEADFRGSRNWLFVKIETDEGVTGVGECSGWPRVAQTAVQDYRTILIGEDPRDIDRLWHRMFVASMGHGMLGTIGGGALTGIEMALWDIKGKALGQPIWNLLGGQFRSKIPVYGHAKTPERARELLERGYKAVKVGFTGAVDIGKVAAVREAVGVEVDVMVDAHGPSWMTAQDAIILGRELEALDLLFLEDPVAPENLDALQRVRDAVDIPLAAGERVSNIWGIRPYIERDLVDVIQPDTGRAGGITQMRKMAAMAESHYITVAPHSGSLGPVAEFAALHVMATIPNALMLERVEIDWPGRYEVVKPVLKATDGHLPVPNAPGLGVEIVEEEIEKYPSRRNIGDMPPDDGRAYEPGTLTECVYFQPRLRRRARLRLSQPQE</sequence>